<sequence>MLCSLRSYRSTCTSREYHPSCSVYYLCGPCDRVRPAFLMRGT</sequence>
<accession>B6GB14</accession>
<name>B6GB14_9ACTN</name>
<evidence type="ECO:0000313" key="2">
    <source>
        <dbReference type="Proteomes" id="UP000003560"/>
    </source>
</evidence>
<dbReference type="AlphaFoldDB" id="B6GB14"/>
<dbReference type="HOGENOM" id="CLU_3250023_0_0_11"/>
<gene>
    <name evidence="1" type="ORF">COLSTE_01267</name>
</gene>
<protein>
    <submittedName>
        <fullName evidence="1">Uncharacterized protein</fullName>
    </submittedName>
</protein>
<proteinExistence type="predicted"/>
<organism evidence="1 2">
    <name type="scientific">Collinsella stercoris DSM 13279</name>
    <dbReference type="NCBI Taxonomy" id="445975"/>
    <lineage>
        <taxon>Bacteria</taxon>
        <taxon>Bacillati</taxon>
        <taxon>Actinomycetota</taxon>
        <taxon>Coriobacteriia</taxon>
        <taxon>Coriobacteriales</taxon>
        <taxon>Coriobacteriaceae</taxon>
        <taxon>Collinsella</taxon>
    </lineage>
</organism>
<reference evidence="1 2" key="2">
    <citation type="submission" date="2008-10" db="EMBL/GenBank/DDBJ databases">
        <authorList>
            <person name="Fulton L."/>
            <person name="Clifton S."/>
            <person name="Fulton B."/>
            <person name="Xu J."/>
            <person name="Minx P."/>
            <person name="Pepin K.H."/>
            <person name="Johnson M."/>
            <person name="Thiruvilangam P."/>
            <person name="Bhonagiri V."/>
            <person name="Nash W.E."/>
            <person name="Mardis E.R."/>
            <person name="Wilson R.K."/>
        </authorList>
    </citation>
    <scope>NUCLEOTIDE SEQUENCE [LARGE SCALE GENOMIC DNA]</scope>
    <source>
        <strain evidence="1 2">DSM 13279</strain>
    </source>
</reference>
<comment type="caution">
    <text evidence="1">The sequence shown here is derived from an EMBL/GenBank/DDBJ whole genome shotgun (WGS) entry which is preliminary data.</text>
</comment>
<keyword evidence="2" id="KW-1185">Reference proteome</keyword>
<dbReference type="EMBL" id="ABXJ01000069">
    <property type="protein sequence ID" value="EEA90508.1"/>
    <property type="molecule type" value="Genomic_DNA"/>
</dbReference>
<reference evidence="1 2" key="1">
    <citation type="submission" date="2008-10" db="EMBL/GenBank/DDBJ databases">
        <title>Draft genome sequence of Collinsella stercoris (DSM 13279).</title>
        <authorList>
            <person name="Sudarsanam P."/>
            <person name="Ley R."/>
            <person name="Guruge J."/>
            <person name="Turnbaugh P.J."/>
            <person name="Mahowald M."/>
            <person name="Liep D."/>
            <person name="Gordon J."/>
        </authorList>
    </citation>
    <scope>NUCLEOTIDE SEQUENCE [LARGE SCALE GENOMIC DNA]</scope>
    <source>
        <strain evidence="1 2">DSM 13279</strain>
    </source>
</reference>
<evidence type="ECO:0000313" key="1">
    <source>
        <dbReference type="EMBL" id="EEA90508.1"/>
    </source>
</evidence>
<dbReference type="Proteomes" id="UP000003560">
    <property type="component" value="Unassembled WGS sequence"/>
</dbReference>